<dbReference type="OrthoDB" id="428895at2759"/>
<evidence type="ECO:0000313" key="3">
    <source>
        <dbReference type="EMBL" id="CCX30224.1"/>
    </source>
</evidence>
<evidence type="ECO:0000259" key="1">
    <source>
        <dbReference type="PROSITE" id="PS50192"/>
    </source>
</evidence>
<dbReference type="PANTHER" id="PTHR22775">
    <property type="entry name" value="SORTING NEXIN"/>
    <property type="match status" value="1"/>
</dbReference>
<dbReference type="SUPFAM" id="SSF64268">
    <property type="entry name" value="PX domain"/>
    <property type="match status" value="1"/>
</dbReference>
<dbReference type="Pfam" id="PF00787">
    <property type="entry name" value="PX"/>
    <property type="match status" value="1"/>
</dbReference>
<dbReference type="STRING" id="1076935.U4LDP0"/>
<dbReference type="InterPro" id="IPR000727">
    <property type="entry name" value="T_SNARE_dom"/>
</dbReference>
<dbReference type="PANTHER" id="PTHR22775:SF3">
    <property type="entry name" value="SORTING NEXIN-13"/>
    <property type="match status" value="1"/>
</dbReference>
<dbReference type="AlphaFoldDB" id="U4LDP0"/>
<dbReference type="CDD" id="cd15858">
    <property type="entry name" value="SNARE_VAM7"/>
    <property type="match status" value="1"/>
</dbReference>
<proteinExistence type="predicted"/>
<dbReference type="PROSITE" id="PS50195">
    <property type="entry name" value="PX"/>
    <property type="match status" value="1"/>
</dbReference>
<dbReference type="PROSITE" id="PS50192">
    <property type="entry name" value="T_SNARE"/>
    <property type="match status" value="1"/>
</dbReference>
<dbReference type="eggNOG" id="ENOG502RXJQ">
    <property type="taxonomic scope" value="Eukaryota"/>
</dbReference>
<evidence type="ECO:0000313" key="4">
    <source>
        <dbReference type="Proteomes" id="UP000018144"/>
    </source>
</evidence>
<gene>
    <name evidence="3" type="ORF">PCON_08326</name>
</gene>
<name>U4LDP0_PYROM</name>
<keyword evidence="4" id="KW-1185">Reference proteome</keyword>
<sequence>MSLQLTIPSSSEQHSPGKPYTQYHILVRTPIRSYTIKKRYTDFLALHDALTTHCNSPPPLKPPPKHWIGSTLGNPSRTEERRSALEAYLYAINNSVDSRWRDSSAWRSFLSLPASWTNNAAAKSPQLYTGSLPNGPITDPTLWLDNNREMKQLLHDARIQLNKRDETTIASEQRDASAAAKRCLVKASAIVTALDQGIQQMSAMKDKPLLEGEIRRRRDLVAAAKQERDGLEDLANKQSTARRSAGVSDVHANLTAPKNGNGRITRVLGAPATLPETAETRELDNSAVLQMQNRILREQDQGVGVLLDIVKTQRNMGQQIGQELEIQTEMLKQVDTDIDRVDRKTRGARSKAEWIRS</sequence>
<dbReference type="SMART" id="SM00312">
    <property type="entry name" value="PX"/>
    <property type="match status" value="1"/>
</dbReference>
<dbReference type="Gene3D" id="3.30.1520.10">
    <property type="entry name" value="Phox-like domain"/>
    <property type="match status" value="1"/>
</dbReference>
<dbReference type="OMA" id="QASVRSW"/>
<dbReference type="SMART" id="SM00397">
    <property type="entry name" value="t_SNARE"/>
    <property type="match status" value="1"/>
</dbReference>
<evidence type="ECO:0000259" key="2">
    <source>
        <dbReference type="PROSITE" id="PS50195"/>
    </source>
</evidence>
<dbReference type="InterPro" id="IPR036871">
    <property type="entry name" value="PX_dom_sf"/>
</dbReference>
<dbReference type="GO" id="GO:0035091">
    <property type="term" value="F:phosphatidylinositol binding"/>
    <property type="evidence" value="ECO:0007669"/>
    <property type="project" value="InterPro"/>
</dbReference>
<dbReference type="Gene3D" id="1.20.5.110">
    <property type="match status" value="1"/>
</dbReference>
<dbReference type="Proteomes" id="UP000018144">
    <property type="component" value="Unassembled WGS sequence"/>
</dbReference>
<feature type="domain" description="PX" evidence="2">
    <location>
        <begin position="1"/>
        <end position="116"/>
    </location>
</feature>
<dbReference type="EMBL" id="HF935428">
    <property type="protein sequence ID" value="CCX30224.1"/>
    <property type="molecule type" value="Genomic_DNA"/>
</dbReference>
<accession>U4LDP0</accession>
<feature type="domain" description="T-SNARE coiled-coil homology" evidence="1">
    <location>
        <begin position="293"/>
        <end position="355"/>
    </location>
</feature>
<reference evidence="3 4" key="1">
    <citation type="journal article" date="2013" name="PLoS Genet.">
        <title>The genome and development-dependent transcriptomes of Pyronema confluens: a window into fungal evolution.</title>
        <authorList>
            <person name="Traeger S."/>
            <person name="Altegoer F."/>
            <person name="Freitag M."/>
            <person name="Gabaldon T."/>
            <person name="Kempken F."/>
            <person name="Kumar A."/>
            <person name="Marcet-Houben M."/>
            <person name="Poggeler S."/>
            <person name="Stajich J.E."/>
            <person name="Nowrousian M."/>
        </authorList>
    </citation>
    <scope>NUCLEOTIDE SEQUENCE [LARGE SCALE GENOMIC DNA]</scope>
    <source>
        <strain evidence="4">CBS 100304</strain>
        <tissue evidence="3">Vegetative mycelium</tissue>
    </source>
</reference>
<dbReference type="SUPFAM" id="SSF58038">
    <property type="entry name" value="SNARE fusion complex"/>
    <property type="match status" value="1"/>
</dbReference>
<organism evidence="3 4">
    <name type="scientific">Pyronema omphalodes (strain CBS 100304)</name>
    <name type="common">Pyronema confluens</name>
    <dbReference type="NCBI Taxonomy" id="1076935"/>
    <lineage>
        <taxon>Eukaryota</taxon>
        <taxon>Fungi</taxon>
        <taxon>Dikarya</taxon>
        <taxon>Ascomycota</taxon>
        <taxon>Pezizomycotina</taxon>
        <taxon>Pezizomycetes</taxon>
        <taxon>Pezizales</taxon>
        <taxon>Pyronemataceae</taxon>
        <taxon>Pyronema</taxon>
    </lineage>
</organism>
<dbReference type="InterPro" id="IPR001683">
    <property type="entry name" value="PX_dom"/>
</dbReference>
<dbReference type="CDD" id="cd06897">
    <property type="entry name" value="PX_SNARE"/>
    <property type="match status" value="1"/>
</dbReference>
<protein>
    <submittedName>
        <fullName evidence="3">Similar to Vacuolar morphogenesis protein 7 homolog acc. no. O74509</fullName>
    </submittedName>
</protein>